<feature type="domain" description="AB hydrolase-1" evidence="1">
    <location>
        <begin position="13"/>
        <end position="187"/>
    </location>
</feature>
<dbReference type="Gene3D" id="3.40.50.1820">
    <property type="entry name" value="alpha/beta hydrolase"/>
    <property type="match status" value="1"/>
</dbReference>
<dbReference type="OrthoDB" id="442243at2759"/>
<sequence length="353" mass="38593">MSSQNASPDTLLLVFIHGFRGNDFTFKDFPERLRTVLTNSIQALDVESIVYPQYRTQGELHEATVAFCDWLVSAARDRRQAQGPNGRILVILVGHSMGGLLAADAVLHFHDKLPLHNSGPMATNSSDLRELDATVLGLVAYDTPFYGLNPSLITDTALQRASQATAQVSNYLPALGVAVPAVTSFFGSSQTTTARAAETSPSTGSKWSAGKWGALAVGGFVASAAAAAVTYSQREHIQKGYEYFTSHLSFVGALFRNQELHQRVDQLVALEEVVFCGFYVQLEKPTVPVRTFIQLPPAKTKHYFYPLPSPAEDEIEGHVTIFKPASNPHYYAMGDTTFAILIDAIKKHRESTK</sequence>
<dbReference type="PANTHER" id="PTHR47842:SF1">
    <property type="entry name" value="DUF676 DOMAIN-CONTAINING PROTEIN"/>
    <property type="match status" value="1"/>
</dbReference>
<accession>A0A9W8AP21</accession>
<protein>
    <recommendedName>
        <fullName evidence="1">AB hydrolase-1 domain-containing protein</fullName>
    </recommendedName>
</protein>
<evidence type="ECO:0000313" key="2">
    <source>
        <dbReference type="EMBL" id="KAJ1958931.1"/>
    </source>
</evidence>
<evidence type="ECO:0000313" key="3">
    <source>
        <dbReference type="Proteomes" id="UP001150925"/>
    </source>
</evidence>
<dbReference type="EMBL" id="JANBPY010001728">
    <property type="protein sequence ID" value="KAJ1958931.1"/>
    <property type="molecule type" value="Genomic_DNA"/>
</dbReference>
<organism evidence="2 3">
    <name type="scientific">Dispira parvispora</name>
    <dbReference type="NCBI Taxonomy" id="1520584"/>
    <lineage>
        <taxon>Eukaryota</taxon>
        <taxon>Fungi</taxon>
        <taxon>Fungi incertae sedis</taxon>
        <taxon>Zoopagomycota</taxon>
        <taxon>Kickxellomycotina</taxon>
        <taxon>Dimargaritomycetes</taxon>
        <taxon>Dimargaritales</taxon>
        <taxon>Dimargaritaceae</taxon>
        <taxon>Dispira</taxon>
    </lineage>
</organism>
<dbReference type="Proteomes" id="UP001150925">
    <property type="component" value="Unassembled WGS sequence"/>
</dbReference>
<gene>
    <name evidence="2" type="ORF">IWQ62_004817</name>
</gene>
<proteinExistence type="predicted"/>
<dbReference type="SUPFAM" id="SSF53474">
    <property type="entry name" value="alpha/beta-Hydrolases"/>
    <property type="match status" value="1"/>
</dbReference>
<dbReference type="InterPro" id="IPR029058">
    <property type="entry name" value="AB_hydrolase_fold"/>
</dbReference>
<dbReference type="Pfam" id="PF12697">
    <property type="entry name" value="Abhydrolase_6"/>
    <property type="match status" value="1"/>
</dbReference>
<keyword evidence="3" id="KW-1185">Reference proteome</keyword>
<comment type="caution">
    <text evidence="2">The sequence shown here is derived from an EMBL/GenBank/DDBJ whole genome shotgun (WGS) entry which is preliminary data.</text>
</comment>
<name>A0A9W8AP21_9FUNG</name>
<dbReference type="AlphaFoldDB" id="A0A9W8AP21"/>
<dbReference type="PANTHER" id="PTHR47842">
    <property type="entry name" value="EXPRESSED PROTEIN"/>
    <property type="match status" value="1"/>
</dbReference>
<reference evidence="2" key="1">
    <citation type="submission" date="2022-07" db="EMBL/GenBank/DDBJ databases">
        <title>Phylogenomic reconstructions and comparative analyses of Kickxellomycotina fungi.</title>
        <authorList>
            <person name="Reynolds N.K."/>
            <person name="Stajich J.E."/>
            <person name="Barry K."/>
            <person name="Grigoriev I.V."/>
            <person name="Crous P."/>
            <person name="Smith M.E."/>
        </authorList>
    </citation>
    <scope>NUCLEOTIDE SEQUENCE</scope>
    <source>
        <strain evidence="2">RSA 1196</strain>
    </source>
</reference>
<evidence type="ECO:0000259" key="1">
    <source>
        <dbReference type="Pfam" id="PF12697"/>
    </source>
</evidence>
<dbReference type="InterPro" id="IPR000073">
    <property type="entry name" value="AB_hydrolase_1"/>
</dbReference>